<sequence length="84" mass="9767">MWFTYLMLCKGNSIYTGVTNDVENRFKAHKAGKGGHYTSSHKPVKILYSEKFNTRSEALKREAEIKSWRREEKLVLVKSGMQAR</sequence>
<evidence type="ECO:0000259" key="2">
    <source>
        <dbReference type="PROSITE" id="PS50164"/>
    </source>
</evidence>
<dbReference type="PROSITE" id="PS50164">
    <property type="entry name" value="GIY_YIG"/>
    <property type="match status" value="1"/>
</dbReference>
<reference evidence="3 4" key="1">
    <citation type="journal article" date="2016" name="Nat. Commun.">
        <title>Thousands of microbial genomes shed light on interconnected biogeochemical processes in an aquifer system.</title>
        <authorList>
            <person name="Anantharaman K."/>
            <person name="Brown C.T."/>
            <person name="Hug L.A."/>
            <person name="Sharon I."/>
            <person name="Castelle C.J."/>
            <person name="Probst A.J."/>
            <person name="Thomas B.C."/>
            <person name="Singh A."/>
            <person name="Wilkins M.J."/>
            <person name="Karaoz U."/>
            <person name="Brodie E.L."/>
            <person name="Williams K.H."/>
            <person name="Hubbard S.S."/>
            <person name="Banfield J.F."/>
        </authorList>
    </citation>
    <scope>NUCLEOTIDE SEQUENCE [LARGE SCALE GENOMIC DNA]</scope>
</reference>
<dbReference type="InterPro" id="IPR000305">
    <property type="entry name" value="GIY-YIG_endonuc"/>
</dbReference>
<dbReference type="PANTHER" id="PTHR34477">
    <property type="entry name" value="UPF0213 PROTEIN YHBQ"/>
    <property type="match status" value="1"/>
</dbReference>
<evidence type="ECO:0000256" key="1">
    <source>
        <dbReference type="ARBA" id="ARBA00007435"/>
    </source>
</evidence>
<dbReference type="CDD" id="cd10456">
    <property type="entry name" value="GIY-YIG_UPF0213"/>
    <property type="match status" value="1"/>
</dbReference>
<gene>
    <name evidence="3" type="ORF">A3H71_02990</name>
</gene>
<protein>
    <recommendedName>
        <fullName evidence="2">GIY-YIG domain-containing protein</fullName>
    </recommendedName>
</protein>
<evidence type="ECO:0000313" key="4">
    <source>
        <dbReference type="Proteomes" id="UP000179052"/>
    </source>
</evidence>
<evidence type="ECO:0000313" key="3">
    <source>
        <dbReference type="EMBL" id="OHA11600.1"/>
    </source>
</evidence>
<name>A0A1G2LJ03_9BACT</name>
<dbReference type="EMBL" id="MHQV01000006">
    <property type="protein sequence ID" value="OHA11600.1"/>
    <property type="molecule type" value="Genomic_DNA"/>
</dbReference>
<proteinExistence type="inferred from homology"/>
<accession>A0A1G2LJ03</accession>
<dbReference type="InterPro" id="IPR050190">
    <property type="entry name" value="UPF0213_domain"/>
</dbReference>
<feature type="domain" description="GIY-YIG" evidence="2">
    <location>
        <begin position="1"/>
        <end position="75"/>
    </location>
</feature>
<dbReference type="Proteomes" id="UP000179052">
    <property type="component" value="Unassembled WGS sequence"/>
</dbReference>
<comment type="similarity">
    <text evidence="1">Belongs to the UPF0213 family.</text>
</comment>
<dbReference type="PANTHER" id="PTHR34477:SF1">
    <property type="entry name" value="UPF0213 PROTEIN YHBQ"/>
    <property type="match status" value="1"/>
</dbReference>
<dbReference type="InterPro" id="IPR035901">
    <property type="entry name" value="GIY-YIG_endonuc_sf"/>
</dbReference>
<organism evidence="3 4">
    <name type="scientific">Candidatus Sungbacteria bacterium RIFCSPLOWO2_02_FULL_48_13b</name>
    <dbReference type="NCBI Taxonomy" id="1802283"/>
    <lineage>
        <taxon>Bacteria</taxon>
        <taxon>Candidatus Sungiibacteriota</taxon>
    </lineage>
</organism>
<dbReference type="Pfam" id="PF01541">
    <property type="entry name" value="GIY-YIG"/>
    <property type="match status" value="1"/>
</dbReference>
<dbReference type="AlphaFoldDB" id="A0A1G2LJ03"/>
<dbReference type="Gene3D" id="3.40.1440.10">
    <property type="entry name" value="GIY-YIG endonuclease"/>
    <property type="match status" value="1"/>
</dbReference>
<dbReference type="SUPFAM" id="SSF82771">
    <property type="entry name" value="GIY-YIG endonuclease"/>
    <property type="match status" value="1"/>
</dbReference>
<comment type="caution">
    <text evidence="3">The sequence shown here is derived from an EMBL/GenBank/DDBJ whole genome shotgun (WGS) entry which is preliminary data.</text>
</comment>